<dbReference type="AlphaFoldDB" id="A0A1D8D1V0"/>
<evidence type="ECO:0000313" key="2">
    <source>
        <dbReference type="Proteomes" id="UP000095185"/>
    </source>
</evidence>
<dbReference type="Proteomes" id="UP000095185">
    <property type="component" value="Chromosome"/>
</dbReference>
<accession>A0A1D8D1V0</accession>
<dbReference type="STRING" id="274537.BIU88_09710"/>
<sequence length="75" mass="8249">MSSVIFTLMFLYLYFSMSESALIYFMASQQVVVGFILVYATADNNYVDVLKENVSNIEDDSSGENNDVENNGGGG</sequence>
<reference evidence="1" key="1">
    <citation type="submission" date="2016-09" db="EMBL/GenBank/DDBJ databases">
        <title>Genome sequence of Chlorobaculum limnaeum.</title>
        <authorList>
            <person name="Liu Z."/>
            <person name="Tank M."/>
            <person name="Bryant D.A."/>
        </authorList>
    </citation>
    <scope>NUCLEOTIDE SEQUENCE [LARGE SCALE GENOMIC DNA]</scope>
    <source>
        <strain evidence="1">DSM 1677</strain>
    </source>
</reference>
<protein>
    <submittedName>
        <fullName evidence="1">Uncharacterized protein</fullName>
    </submittedName>
</protein>
<dbReference type="EMBL" id="CP017305">
    <property type="protein sequence ID" value="AOS84381.1"/>
    <property type="molecule type" value="Genomic_DNA"/>
</dbReference>
<gene>
    <name evidence="1" type="ORF">BIU88_09710</name>
</gene>
<keyword evidence="2" id="KW-1185">Reference proteome</keyword>
<name>A0A1D8D1V0_CHLLM</name>
<evidence type="ECO:0000313" key="1">
    <source>
        <dbReference type="EMBL" id="AOS84381.1"/>
    </source>
</evidence>
<dbReference type="KEGG" id="clz:BIU88_09710"/>
<organism evidence="1 2">
    <name type="scientific">Chlorobaculum limnaeum</name>
    <dbReference type="NCBI Taxonomy" id="274537"/>
    <lineage>
        <taxon>Bacteria</taxon>
        <taxon>Pseudomonadati</taxon>
        <taxon>Chlorobiota</taxon>
        <taxon>Chlorobiia</taxon>
        <taxon>Chlorobiales</taxon>
        <taxon>Chlorobiaceae</taxon>
        <taxon>Chlorobaculum</taxon>
    </lineage>
</organism>
<proteinExistence type="predicted"/>